<evidence type="ECO:0000313" key="2">
    <source>
        <dbReference type="Proteomes" id="UP000008866"/>
    </source>
</evidence>
<dbReference type="GeneID" id="9527090"/>
<dbReference type="AlphaFoldDB" id="D4AKC0"/>
<dbReference type="Proteomes" id="UP000008866">
    <property type="component" value="Unassembled WGS sequence"/>
</dbReference>
<reference evidence="2" key="1">
    <citation type="journal article" date="2011" name="Genome Biol.">
        <title>Comparative and functional genomics provide insights into the pathogenicity of dermatophytic fungi.</title>
        <authorList>
            <person name="Burmester A."/>
            <person name="Shelest E."/>
            <person name="Gloeckner G."/>
            <person name="Heddergott C."/>
            <person name="Schindler S."/>
            <person name="Staib P."/>
            <person name="Heidel A."/>
            <person name="Felder M."/>
            <person name="Petzold A."/>
            <person name="Szafranski K."/>
            <person name="Feuermann M."/>
            <person name="Pedruzzi I."/>
            <person name="Priebe S."/>
            <person name="Groth M."/>
            <person name="Winkler R."/>
            <person name="Li W."/>
            <person name="Kniemeyer O."/>
            <person name="Schroeckh V."/>
            <person name="Hertweck C."/>
            <person name="Hube B."/>
            <person name="White T.C."/>
            <person name="Platzer M."/>
            <person name="Guthke R."/>
            <person name="Heitman J."/>
            <person name="Woestemeyer J."/>
            <person name="Zipfel P.F."/>
            <person name="Monod M."/>
            <person name="Brakhage A.A."/>
        </authorList>
    </citation>
    <scope>NUCLEOTIDE SEQUENCE [LARGE SCALE GENOMIC DNA]</scope>
    <source>
        <strain evidence="2">ATCC MYA-4681 / CBS 112371</strain>
    </source>
</reference>
<evidence type="ECO:0000313" key="1">
    <source>
        <dbReference type="EMBL" id="EFE36480.1"/>
    </source>
</evidence>
<dbReference type="RefSeq" id="XP_003017125.1">
    <property type="nucleotide sequence ID" value="XM_003017079.1"/>
</dbReference>
<organism evidence="1 2">
    <name type="scientific">Arthroderma benhamiae (strain ATCC MYA-4681 / CBS 112371)</name>
    <name type="common">Trichophyton mentagrophytes</name>
    <dbReference type="NCBI Taxonomy" id="663331"/>
    <lineage>
        <taxon>Eukaryota</taxon>
        <taxon>Fungi</taxon>
        <taxon>Dikarya</taxon>
        <taxon>Ascomycota</taxon>
        <taxon>Pezizomycotina</taxon>
        <taxon>Eurotiomycetes</taxon>
        <taxon>Eurotiomycetidae</taxon>
        <taxon>Onygenales</taxon>
        <taxon>Arthrodermataceae</taxon>
        <taxon>Trichophyton</taxon>
    </lineage>
</organism>
<name>D4AKC0_ARTBC</name>
<accession>D4AKC0</accession>
<protein>
    <submittedName>
        <fullName evidence="1">Uncharacterized protein</fullName>
    </submittedName>
</protein>
<gene>
    <name evidence="1" type="ORF">ARB_04001</name>
</gene>
<keyword evidence="2" id="KW-1185">Reference proteome</keyword>
<sequence>MTTLITDIALLPMQVSSDMEYVQYTLMGRHRKINGPSRDMVVTITSPLGFLFLSMTEYKDIEGSEVLPIKPLTSSKQPFGCGTRRNWKHIATLTIDLATIRNIQWMYDIKANLSMSGIDMSSVYLPRPCRDSSTKNAMHTKENIYQKHTYQPSKNKIK</sequence>
<dbReference type="HOGENOM" id="CLU_1668946_0_0_1"/>
<proteinExistence type="predicted"/>
<dbReference type="KEGG" id="abe:ARB_04001"/>
<comment type="caution">
    <text evidence="1">The sequence shown here is derived from an EMBL/GenBank/DDBJ whole genome shotgun (WGS) entry which is preliminary data.</text>
</comment>
<dbReference type="EMBL" id="ABSU01000001">
    <property type="protein sequence ID" value="EFE36480.1"/>
    <property type="molecule type" value="Genomic_DNA"/>
</dbReference>